<keyword evidence="1" id="KW-0040">ANK repeat</keyword>
<protein>
    <submittedName>
        <fullName evidence="3">Ankyrin repeat domain-containing protein 39</fullName>
    </submittedName>
</protein>
<evidence type="ECO:0000256" key="2">
    <source>
        <dbReference type="SAM" id="SignalP"/>
    </source>
</evidence>
<dbReference type="Proteomes" id="UP000186817">
    <property type="component" value="Unassembled WGS sequence"/>
</dbReference>
<keyword evidence="4" id="KW-1185">Reference proteome</keyword>
<keyword evidence="2" id="KW-0732">Signal</keyword>
<comment type="caution">
    <text evidence="3">The sequence shown here is derived from an EMBL/GenBank/DDBJ whole genome shotgun (WGS) entry which is preliminary data.</text>
</comment>
<dbReference type="EMBL" id="LSRX01002907">
    <property type="protein sequence ID" value="OLP75012.1"/>
    <property type="molecule type" value="Genomic_DNA"/>
</dbReference>
<gene>
    <name evidence="3" type="primary">ANKRD39</name>
    <name evidence="3" type="ORF">AK812_SmicGene45273</name>
</gene>
<dbReference type="SUPFAM" id="SSF48403">
    <property type="entry name" value="Ankyrin repeat"/>
    <property type="match status" value="1"/>
</dbReference>
<proteinExistence type="predicted"/>
<reference evidence="3 4" key="1">
    <citation type="submission" date="2016-02" db="EMBL/GenBank/DDBJ databases">
        <title>Genome analysis of coral dinoflagellate symbionts highlights evolutionary adaptations to a symbiotic lifestyle.</title>
        <authorList>
            <person name="Aranda M."/>
            <person name="Li Y."/>
            <person name="Liew Y.J."/>
            <person name="Baumgarten S."/>
            <person name="Simakov O."/>
            <person name="Wilson M."/>
            <person name="Piel J."/>
            <person name="Ashoor H."/>
            <person name="Bougouffa S."/>
            <person name="Bajic V.B."/>
            <person name="Ryu T."/>
            <person name="Ravasi T."/>
            <person name="Bayer T."/>
            <person name="Micklem G."/>
            <person name="Kim H."/>
            <person name="Bhak J."/>
            <person name="Lajeunesse T.C."/>
            <person name="Voolstra C.R."/>
        </authorList>
    </citation>
    <scope>NUCLEOTIDE SEQUENCE [LARGE SCALE GENOMIC DNA]</scope>
    <source>
        <strain evidence="3 4">CCMP2467</strain>
    </source>
</reference>
<dbReference type="Pfam" id="PF12796">
    <property type="entry name" value="Ank_2"/>
    <property type="match status" value="1"/>
</dbReference>
<evidence type="ECO:0000313" key="3">
    <source>
        <dbReference type="EMBL" id="OLP75012.1"/>
    </source>
</evidence>
<dbReference type="Gene3D" id="1.25.40.20">
    <property type="entry name" value="Ankyrin repeat-containing domain"/>
    <property type="match status" value="1"/>
</dbReference>
<feature type="chain" id="PRO_5012548153" evidence="2">
    <location>
        <begin position="22"/>
        <end position="88"/>
    </location>
</feature>
<evidence type="ECO:0000313" key="4">
    <source>
        <dbReference type="Proteomes" id="UP000186817"/>
    </source>
</evidence>
<accession>A0A1Q9BWI3</accession>
<dbReference type="InterPro" id="IPR002110">
    <property type="entry name" value="Ankyrin_rpt"/>
</dbReference>
<organism evidence="3 4">
    <name type="scientific">Symbiodinium microadriaticum</name>
    <name type="common">Dinoflagellate</name>
    <name type="synonym">Zooxanthella microadriatica</name>
    <dbReference type="NCBI Taxonomy" id="2951"/>
    <lineage>
        <taxon>Eukaryota</taxon>
        <taxon>Sar</taxon>
        <taxon>Alveolata</taxon>
        <taxon>Dinophyceae</taxon>
        <taxon>Suessiales</taxon>
        <taxon>Symbiodiniaceae</taxon>
        <taxon>Symbiodinium</taxon>
    </lineage>
</organism>
<dbReference type="PROSITE" id="PS50088">
    <property type="entry name" value="ANK_REPEAT"/>
    <property type="match status" value="1"/>
</dbReference>
<name>A0A1Q9BWI3_SYMMI</name>
<dbReference type="InterPro" id="IPR036770">
    <property type="entry name" value="Ankyrin_rpt-contain_sf"/>
</dbReference>
<feature type="repeat" description="ANK" evidence="1">
    <location>
        <begin position="28"/>
        <end position="49"/>
    </location>
</feature>
<dbReference type="AlphaFoldDB" id="A0A1Q9BWI3"/>
<dbReference type="PROSITE" id="PS50297">
    <property type="entry name" value="ANK_REP_REGION"/>
    <property type="match status" value="1"/>
</dbReference>
<feature type="signal peptide" evidence="2">
    <location>
        <begin position="1"/>
        <end position="21"/>
    </location>
</feature>
<sequence length="88" mass="9097">MDWQRKTALIWVSLLLESGAAMDLIDQEGSTALHRAATNGHTEVVRLLLAPAPPAAPSLAPAAPQSECADVFARLLCPGGLVDAVAAP</sequence>
<evidence type="ECO:0000256" key="1">
    <source>
        <dbReference type="PROSITE-ProRule" id="PRU00023"/>
    </source>
</evidence>
<dbReference type="OrthoDB" id="159630at2759"/>